<dbReference type="EMBL" id="GBXM01054718">
    <property type="protein sequence ID" value="JAH53859.1"/>
    <property type="molecule type" value="Transcribed_RNA"/>
</dbReference>
<name>A0A0E9TJM0_ANGAN</name>
<organism evidence="2">
    <name type="scientific">Anguilla anguilla</name>
    <name type="common">European freshwater eel</name>
    <name type="synonym">Muraena anguilla</name>
    <dbReference type="NCBI Taxonomy" id="7936"/>
    <lineage>
        <taxon>Eukaryota</taxon>
        <taxon>Metazoa</taxon>
        <taxon>Chordata</taxon>
        <taxon>Craniata</taxon>
        <taxon>Vertebrata</taxon>
        <taxon>Euteleostomi</taxon>
        <taxon>Actinopterygii</taxon>
        <taxon>Neopterygii</taxon>
        <taxon>Teleostei</taxon>
        <taxon>Anguilliformes</taxon>
        <taxon>Anguillidae</taxon>
        <taxon>Anguilla</taxon>
    </lineage>
</organism>
<reference evidence="2" key="2">
    <citation type="journal article" date="2015" name="Fish Shellfish Immunol.">
        <title>Early steps in the European eel (Anguilla anguilla)-Vibrio vulnificus interaction in the gills: Role of the RtxA13 toxin.</title>
        <authorList>
            <person name="Callol A."/>
            <person name="Pajuelo D."/>
            <person name="Ebbesson L."/>
            <person name="Teles M."/>
            <person name="MacKenzie S."/>
            <person name="Amaro C."/>
        </authorList>
    </citation>
    <scope>NUCLEOTIDE SEQUENCE</scope>
</reference>
<reference evidence="2" key="1">
    <citation type="submission" date="2014-11" db="EMBL/GenBank/DDBJ databases">
        <authorList>
            <person name="Amaro Gonzalez C."/>
        </authorList>
    </citation>
    <scope>NUCLEOTIDE SEQUENCE</scope>
</reference>
<protein>
    <submittedName>
        <fullName evidence="2">Uncharacterized protein</fullName>
    </submittedName>
</protein>
<accession>A0A0E9TJM0</accession>
<feature type="region of interest" description="Disordered" evidence="1">
    <location>
        <begin position="1"/>
        <end position="43"/>
    </location>
</feature>
<dbReference type="AlphaFoldDB" id="A0A0E9TJM0"/>
<evidence type="ECO:0000313" key="2">
    <source>
        <dbReference type="EMBL" id="JAH53859.1"/>
    </source>
</evidence>
<sequence>MVTLHVSAVPNPVHSRGVGSSPKSPISGWQSHVPAEQRERDEGDFKTMTFTAEHAEMFDCSAPSTN</sequence>
<proteinExistence type="predicted"/>
<evidence type="ECO:0000256" key="1">
    <source>
        <dbReference type="SAM" id="MobiDB-lite"/>
    </source>
</evidence>
<feature type="compositionally biased region" description="Polar residues" evidence="1">
    <location>
        <begin position="21"/>
        <end position="30"/>
    </location>
</feature>